<keyword evidence="3" id="KW-1185">Reference proteome</keyword>
<dbReference type="RefSeq" id="WP_168221824.1">
    <property type="nucleotide sequence ID" value="NZ_CP042997.1"/>
</dbReference>
<gene>
    <name evidence="2" type="ORF">OJF2_31840</name>
</gene>
<feature type="domain" description="NIPSNAP" evidence="1">
    <location>
        <begin position="163"/>
        <end position="265"/>
    </location>
</feature>
<dbReference type="AlphaFoldDB" id="A0A5B9W247"/>
<dbReference type="InterPro" id="IPR012577">
    <property type="entry name" value="NIPSNAP"/>
</dbReference>
<protein>
    <recommendedName>
        <fullName evidence="1">NIPSNAP domain-containing protein</fullName>
    </recommendedName>
</protein>
<evidence type="ECO:0000259" key="1">
    <source>
        <dbReference type="Pfam" id="PF07978"/>
    </source>
</evidence>
<dbReference type="KEGG" id="agv:OJF2_31840"/>
<dbReference type="InterPro" id="IPR011008">
    <property type="entry name" value="Dimeric_a/b-barrel"/>
</dbReference>
<accession>A0A5B9W247</accession>
<proteinExistence type="predicted"/>
<dbReference type="EMBL" id="CP042997">
    <property type="protein sequence ID" value="QEH34643.1"/>
    <property type="molecule type" value="Genomic_DNA"/>
</dbReference>
<dbReference type="Gene3D" id="3.30.70.100">
    <property type="match status" value="2"/>
</dbReference>
<dbReference type="Pfam" id="PF07978">
    <property type="entry name" value="NIPSNAP"/>
    <property type="match status" value="1"/>
</dbReference>
<reference evidence="2 3" key="1">
    <citation type="submission" date="2019-08" db="EMBL/GenBank/DDBJ databases">
        <title>Deep-cultivation of Planctomycetes and their phenomic and genomic characterization uncovers novel biology.</title>
        <authorList>
            <person name="Wiegand S."/>
            <person name="Jogler M."/>
            <person name="Boedeker C."/>
            <person name="Pinto D."/>
            <person name="Vollmers J."/>
            <person name="Rivas-Marin E."/>
            <person name="Kohn T."/>
            <person name="Peeters S.H."/>
            <person name="Heuer A."/>
            <person name="Rast P."/>
            <person name="Oberbeckmann S."/>
            <person name="Bunk B."/>
            <person name="Jeske O."/>
            <person name="Meyerdierks A."/>
            <person name="Storesund J.E."/>
            <person name="Kallscheuer N."/>
            <person name="Luecker S."/>
            <person name="Lage O.M."/>
            <person name="Pohl T."/>
            <person name="Merkel B.J."/>
            <person name="Hornburger P."/>
            <person name="Mueller R.-W."/>
            <person name="Bruemmer F."/>
            <person name="Labrenz M."/>
            <person name="Spormann A.M."/>
            <person name="Op den Camp H."/>
            <person name="Overmann J."/>
            <person name="Amann R."/>
            <person name="Jetten M.S.M."/>
            <person name="Mascher T."/>
            <person name="Medema M.H."/>
            <person name="Devos D.P."/>
            <person name="Kaster A.-K."/>
            <person name="Ovreas L."/>
            <person name="Rohde M."/>
            <person name="Galperin M.Y."/>
            <person name="Jogler C."/>
        </authorList>
    </citation>
    <scope>NUCLEOTIDE SEQUENCE [LARGE SCALE GENOMIC DNA]</scope>
    <source>
        <strain evidence="2 3">OJF2</strain>
    </source>
</reference>
<name>A0A5B9W247_9BACT</name>
<sequence>MQRREFLAASTAAAVGVMGTRTDLVADEPRGRQFYELRVYRFPSRAKQSLYESFLSESAVPAFNRAGINPVGVFRLNAADNPGLKLEGDSTDLYVLLTHESMESVLALEARLAADEAFQGSGRAILRAPKSDPAFSRYESTLLHAMEGFPRLRVPEKGPSRVFELRTYESPNNERAKNKLDMFNAGEFPIFARAGMPGVFFGGAIVGSQLPQLTYMIMHPRREDATKNWDSFRQDPEWKALSSNPGYAENVSRVTALFLRPVAGSQI</sequence>
<evidence type="ECO:0000313" key="3">
    <source>
        <dbReference type="Proteomes" id="UP000324233"/>
    </source>
</evidence>
<dbReference type="SUPFAM" id="SSF54909">
    <property type="entry name" value="Dimeric alpha+beta barrel"/>
    <property type="match status" value="2"/>
</dbReference>
<evidence type="ECO:0000313" key="2">
    <source>
        <dbReference type="EMBL" id="QEH34643.1"/>
    </source>
</evidence>
<organism evidence="2 3">
    <name type="scientific">Aquisphaera giovannonii</name>
    <dbReference type="NCBI Taxonomy" id="406548"/>
    <lineage>
        <taxon>Bacteria</taxon>
        <taxon>Pseudomonadati</taxon>
        <taxon>Planctomycetota</taxon>
        <taxon>Planctomycetia</taxon>
        <taxon>Isosphaerales</taxon>
        <taxon>Isosphaeraceae</taxon>
        <taxon>Aquisphaera</taxon>
    </lineage>
</organism>
<dbReference type="Proteomes" id="UP000324233">
    <property type="component" value="Chromosome"/>
</dbReference>